<evidence type="ECO:0000256" key="1">
    <source>
        <dbReference type="ARBA" id="ARBA00008959"/>
    </source>
</evidence>
<dbReference type="InterPro" id="IPR027417">
    <property type="entry name" value="P-loop_NTPase"/>
</dbReference>
<feature type="domain" description="AAA+ ATPase" evidence="4">
    <location>
        <begin position="50"/>
        <end position="166"/>
    </location>
</feature>
<protein>
    <submittedName>
        <fullName evidence="5">Putative ATPase</fullName>
    </submittedName>
</protein>
<proteinExistence type="inferred from homology"/>
<dbReference type="Pfam" id="PF12002">
    <property type="entry name" value="MgsA_C"/>
    <property type="match status" value="1"/>
</dbReference>
<dbReference type="GO" id="GO:0016887">
    <property type="term" value="F:ATP hydrolysis activity"/>
    <property type="evidence" value="ECO:0007669"/>
    <property type="project" value="InterPro"/>
</dbReference>
<dbReference type="GO" id="GO:0008047">
    <property type="term" value="F:enzyme activator activity"/>
    <property type="evidence" value="ECO:0007669"/>
    <property type="project" value="TreeGrafter"/>
</dbReference>
<dbReference type="Gene3D" id="1.20.272.10">
    <property type="match status" value="1"/>
</dbReference>
<organism evidence="5 6">
    <name type="scientific">Nonomuraea muscovyensis</name>
    <dbReference type="NCBI Taxonomy" id="1124761"/>
    <lineage>
        <taxon>Bacteria</taxon>
        <taxon>Bacillati</taxon>
        <taxon>Actinomycetota</taxon>
        <taxon>Actinomycetes</taxon>
        <taxon>Streptosporangiales</taxon>
        <taxon>Streptosporangiaceae</taxon>
        <taxon>Nonomuraea</taxon>
    </lineage>
</organism>
<comment type="caution">
    <text evidence="5">The sequence shown here is derived from an EMBL/GenBank/DDBJ whole genome shotgun (WGS) entry which is preliminary data.</text>
</comment>
<dbReference type="SUPFAM" id="SSF52540">
    <property type="entry name" value="P-loop containing nucleoside triphosphate hydrolases"/>
    <property type="match status" value="1"/>
</dbReference>
<dbReference type="InterPro" id="IPR032423">
    <property type="entry name" value="AAA_assoc_2"/>
</dbReference>
<dbReference type="AlphaFoldDB" id="A0A7X0C4X0"/>
<dbReference type="InterPro" id="IPR021886">
    <property type="entry name" value="MgsA_C"/>
</dbReference>
<accession>A0A7X0C4X0</accession>
<dbReference type="CDD" id="cd00009">
    <property type="entry name" value="AAA"/>
    <property type="match status" value="1"/>
</dbReference>
<comment type="similarity">
    <text evidence="1">Belongs to the AAA ATPase family. RarA/MGS1/WRNIP1 subfamily.</text>
</comment>
<keyword evidence="2" id="KW-0547">Nucleotide-binding</keyword>
<dbReference type="GO" id="GO:0006261">
    <property type="term" value="P:DNA-templated DNA replication"/>
    <property type="evidence" value="ECO:0007669"/>
    <property type="project" value="TreeGrafter"/>
</dbReference>
<dbReference type="Pfam" id="PF16193">
    <property type="entry name" value="AAA_assoc_2"/>
    <property type="match status" value="1"/>
</dbReference>
<dbReference type="Pfam" id="PF00004">
    <property type="entry name" value="AAA"/>
    <property type="match status" value="1"/>
</dbReference>
<dbReference type="GO" id="GO:0017116">
    <property type="term" value="F:single-stranded DNA helicase activity"/>
    <property type="evidence" value="ECO:0007669"/>
    <property type="project" value="TreeGrafter"/>
</dbReference>
<dbReference type="InterPro" id="IPR051314">
    <property type="entry name" value="AAA_ATPase_RarA/MGS1/WRNIP1"/>
</dbReference>
<dbReference type="InterPro" id="IPR008921">
    <property type="entry name" value="DNA_pol3_clamp-load_cplx_C"/>
</dbReference>
<evidence type="ECO:0000256" key="2">
    <source>
        <dbReference type="ARBA" id="ARBA00022741"/>
    </source>
</evidence>
<dbReference type="EMBL" id="JACHJB010000002">
    <property type="protein sequence ID" value="MBB6348580.1"/>
    <property type="molecule type" value="Genomic_DNA"/>
</dbReference>
<dbReference type="PANTHER" id="PTHR13779">
    <property type="entry name" value="WERNER HELICASE-INTERACTING PROTEIN 1 FAMILY MEMBER"/>
    <property type="match status" value="1"/>
</dbReference>
<dbReference type="Gene3D" id="3.40.50.300">
    <property type="entry name" value="P-loop containing nucleotide triphosphate hydrolases"/>
    <property type="match status" value="1"/>
</dbReference>
<dbReference type="GO" id="GO:0005524">
    <property type="term" value="F:ATP binding"/>
    <property type="evidence" value="ECO:0007669"/>
    <property type="project" value="UniProtKB-KW"/>
</dbReference>
<evidence type="ECO:0000313" key="5">
    <source>
        <dbReference type="EMBL" id="MBB6348580.1"/>
    </source>
</evidence>
<dbReference type="InterPro" id="IPR003593">
    <property type="entry name" value="AAA+_ATPase"/>
</dbReference>
<dbReference type="RefSeq" id="WP_185086305.1">
    <property type="nucleotide sequence ID" value="NZ_JACHJB010000002.1"/>
</dbReference>
<dbReference type="CDD" id="cd18139">
    <property type="entry name" value="HLD_clamp_RarA"/>
    <property type="match status" value="1"/>
</dbReference>
<dbReference type="FunFam" id="1.10.3710.10:FF:000003">
    <property type="entry name" value="ATPase, AAA family protein"/>
    <property type="match status" value="1"/>
</dbReference>
<keyword evidence="6" id="KW-1185">Reference proteome</keyword>
<dbReference type="GO" id="GO:0003677">
    <property type="term" value="F:DNA binding"/>
    <property type="evidence" value="ECO:0007669"/>
    <property type="project" value="InterPro"/>
</dbReference>
<dbReference type="SUPFAM" id="SSF48019">
    <property type="entry name" value="post-AAA+ oligomerization domain-like"/>
    <property type="match status" value="1"/>
</dbReference>
<keyword evidence="3" id="KW-0067">ATP-binding</keyword>
<dbReference type="Gene3D" id="1.10.8.60">
    <property type="match status" value="1"/>
</dbReference>
<sequence>MESLFDSAAEEATPQPLAVRMRPRTLDEVIGQRHLLGPGTPLRRLVESEAPMSLFLWGPPGTGKTTLAYVVAGVTKRRFVEISAVSAGVKDVRAAIDNARRELGMTGRQTVLFVDEVHRFNKAQQDALLPAVENRWVTFIGATTENPFFSVISPLLSRSLLLTLESLSDDDIREVLERAVRDERGLGGRATLAPQALDHLVRLAGGDARRSLTYLEAAALLSDDITVEVVEKAVDKAAVRYDRQGDQHYDVISAFIKSMRGSDADAALHYLARMIEAGEDPRFIARRIVIFASEDVGLADPTCLQTAVAVAQAVQLIGLPEAQINLAHAVIHCALAPKSNAVVKAIGAAVGDVRRGLIGQVPGHLRDAHYPGAAKLGHGEGYKYPHDFDHGLVRQDYAPEQVRERRYYEPTTHGAEAPVADRWARIRDFLRGA</sequence>
<dbReference type="PANTHER" id="PTHR13779:SF7">
    <property type="entry name" value="ATPASE WRNIP1"/>
    <property type="match status" value="1"/>
</dbReference>
<dbReference type="FunFam" id="3.40.50.300:FF:000345">
    <property type="entry name" value="AAA family ATPase"/>
    <property type="match status" value="1"/>
</dbReference>
<dbReference type="FunFam" id="1.20.272.10:FF:000001">
    <property type="entry name" value="Putative AAA family ATPase"/>
    <property type="match status" value="1"/>
</dbReference>
<evidence type="ECO:0000259" key="4">
    <source>
        <dbReference type="SMART" id="SM00382"/>
    </source>
</evidence>
<gene>
    <name evidence="5" type="ORF">FHU36_005125</name>
</gene>
<evidence type="ECO:0000313" key="6">
    <source>
        <dbReference type="Proteomes" id="UP000583800"/>
    </source>
</evidence>
<dbReference type="Proteomes" id="UP000583800">
    <property type="component" value="Unassembled WGS sequence"/>
</dbReference>
<dbReference type="Gene3D" id="1.10.3710.10">
    <property type="entry name" value="DNA polymerase III clamp loader subunits, C-terminal domain"/>
    <property type="match status" value="1"/>
</dbReference>
<dbReference type="SMART" id="SM00382">
    <property type="entry name" value="AAA"/>
    <property type="match status" value="1"/>
</dbReference>
<dbReference type="GO" id="GO:0000731">
    <property type="term" value="P:DNA synthesis involved in DNA repair"/>
    <property type="evidence" value="ECO:0007669"/>
    <property type="project" value="TreeGrafter"/>
</dbReference>
<dbReference type="InterPro" id="IPR003959">
    <property type="entry name" value="ATPase_AAA_core"/>
</dbReference>
<name>A0A7X0C4X0_9ACTN</name>
<reference evidence="5 6" key="1">
    <citation type="submission" date="2020-08" db="EMBL/GenBank/DDBJ databases">
        <title>Sequencing the genomes of 1000 actinobacteria strains.</title>
        <authorList>
            <person name="Klenk H.-P."/>
        </authorList>
    </citation>
    <scope>NUCLEOTIDE SEQUENCE [LARGE SCALE GENOMIC DNA]</scope>
    <source>
        <strain evidence="5 6">DSM 45913</strain>
    </source>
</reference>
<evidence type="ECO:0000256" key="3">
    <source>
        <dbReference type="ARBA" id="ARBA00022840"/>
    </source>
</evidence>